<comment type="catalytic activity">
    <reaction evidence="44">
        <text>(2E)-octadecenoyl-[ACP] + NADPH + H(+) = octadecanoyl-[ACP] + NADP(+)</text>
        <dbReference type="Rhea" id="RHEA:41928"/>
        <dbReference type="Rhea" id="RHEA-COMP:9655"/>
        <dbReference type="Rhea" id="RHEA-COMP:9656"/>
        <dbReference type="ChEBI" id="CHEBI:15378"/>
        <dbReference type="ChEBI" id="CHEBI:57783"/>
        <dbReference type="ChEBI" id="CHEBI:58349"/>
        <dbReference type="ChEBI" id="CHEBI:78489"/>
        <dbReference type="ChEBI" id="CHEBI:78495"/>
    </reaction>
    <physiologicalReaction direction="left-to-right" evidence="44">
        <dbReference type="Rhea" id="RHEA:41929"/>
    </physiologicalReaction>
</comment>
<evidence type="ECO:0000256" key="24">
    <source>
        <dbReference type="ARBA" id="ARBA00047394"/>
    </source>
</evidence>
<dbReference type="FunFam" id="1.10.1200.10:FF:000007">
    <property type="entry name" value="Probable polyketide synthase pks17"/>
    <property type="match status" value="1"/>
</dbReference>
<keyword evidence="10" id="KW-0456">Lyase</keyword>
<dbReference type="GO" id="GO:0141148">
    <property type="term" value="F:enoyl-[acyl-carrier-protein] reductase (NADPH) activity"/>
    <property type="evidence" value="ECO:0007669"/>
    <property type="project" value="UniProtKB-EC"/>
</dbReference>
<evidence type="ECO:0000256" key="52">
    <source>
        <dbReference type="ARBA" id="ARBA00049533"/>
    </source>
</evidence>
<evidence type="ECO:0000256" key="41">
    <source>
        <dbReference type="ARBA" id="ARBA00048691"/>
    </source>
</evidence>
<keyword evidence="5" id="KW-0597">Phosphoprotein</keyword>
<dbReference type="Proteomes" id="UP000275024">
    <property type="component" value="Unassembled WGS sequence"/>
</dbReference>
<dbReference type="SUPFAM" id="SSF51735">
    <property type="entry name" value="NAD(P)-binding Rossmann-fold domains"/>
    <property type="match status" value="3"/>
</dbReference>
<evidence type="ECO:0000256" key="11">
    <source>
        <dbReference type="ARBA" id="ARBA00023268"/>
    </source>
</evidence>
<dbReference type="InterPro" id="IPR055123">
    <property type="entry name" value="SpnB-like_Rossmann"/>
</dbReference>
<evidence type="ECO:0000256" key="22">
    <source>
        <dbReference type="ARBA" id="ARBA00023442"/>
    </source>
</evidence>
<evidence type="ECO:0000256" key="31">
    <source>
        <dbReference type="ARBA" id="ARBA00047897"/>
    </source>
</evidence>
<keyword evidence="8" id="KW-0663">Pyridoxal phosphate</keyword>
<dbReference type="Pfam" id="PF00975">
    <property type="entry name" value="Thioesterase"/>
    <property type="match status" value="1"/>
</dbReference>
<dbReference type="InterPro" id="IPR016036">
    <property type="entry name" value="Malonyl_transacylase_ACP-bd"/>
</dbReference>
<dbReference type="InterPro" id="IPR020841">
    <property type="entry name" value="PKS_Beta-ketoAc_synthase_dom"/>
</dbReference>
<dbReference type="GO" id="GO:0004315">
    <property type="term" value="F:3-oxoacyl-[acyl-carrier-protein] synthase activity"/>
    <property type="evidence" value="ECO:0007669"/>
    <property type="project" value="UniProtKB-EC"/>
</dbReference>
<dbReference type="FunFam" id="3.40.47.10:FF:000019">
    <property type="entry name" value="Polyketide synthase type I"/>
    <property type="match status" value="1"/>
</dbReference>
<comment type="catalytic activity">
    <reaction evidence="15">
        <text>(3R)-hydroxyhexanoyl-[ACP] = (2E)-hexenoyl-[ACP] + H2O</text>
        <dbReference type="Rhea" id="RHEA:41828"/>
        <dbReference type="Rhea" id="RHEA-COMP:9630"/>
        <dbReference type="Rhea" id="RHEA-COMP:9631"/>
        <dbReference type="ChEBI" id="CHEBI:15377"/>
        <dbReference type="ChEBI" id="CHEBI:78457"/>
        <dbReference type="ChEBI" id="CHEBI:78458"/>
    </reaction>
    <physiologicalReaction direction="left-to-right" evidence="15">
        <dbReference type="Rhea" id="RHEA:41829"/>
    </physiologicalReaction>
</comment>
<dbReference type="InterPro" id="IPR050091">
    <property type="entry name" value="PKS_NRPS_Biosynth_Enz"/>
</dbReference>
<dbReference type="InterPro" id="IPR057326">
    <property type="entry name" value="KR_dom"/>
</dbReference>
<evidence type="ECO:0000256" key="32">
    <source>
        <dbReference type="ARBA" id="ARBA00047953"/>
    </source>
</evidence>
<dbReference type="InterPro" id="IPR049900">
    <property type="entry name" value="PKS_mFAS_DH"/>
</dbReference>
<dbReference type="InterPro" id="IPR016035">
    <property type="entry name" value="Acyl_Trfase/lysoPLipase"/>
</dbReference>
<evidence type="ECO:0000256" key="49">
    <source>
        <dbReference type="ARBA" id="ARBA00049422"/>
    </source>
</evidence>
<evidence type="ECO:0000256" key="1">
    <source>
        <dbReference type="ARBA" id="ARBA00001957"/>
    </source>
</evidence>
<evidence type="ECO:0000256" key="30">
    <source>
        <dbReference type="ARBA" id="ARBA00047810"/>
    </source>
</evidence>
<evidence type="ECO:0000256" key="46">
    <source>
        <dbReference type="ARBA" id="ARBA00049171"/>
    </source>
</evidence>
<evidence type="ECO:0000256" key="23">
    <source>
        <dbReference type="ARBA" id="ARBA00047300"/>
    </source>
</evidence>
<comment type="catalytic activity">
    <reaction evidence="26">
        <text>3-oxodecanoyl-[ACP] + NADPH + H(+) = (3R)-hydroxydecanoyl-[ACP] + NADP(+)</text>
        <dbReference type="Rhea" id="RHEA:41856"/>
        <dbReference type="Rhea" id="RHEA-COMP:9637"/>
        <dbReference type="Rhea" id="RHEA-COMP:9638"/>
        <dbReference type="ChEBI" id="CHEBI:15378"/>
        <dbReference type="ChEBI" id="CHEBI:57783"/>
        <dbReference type="ChEBI" id="CHEBI:58349"/>
        <dbReference type="ChEBI" id="CHEBI:78464"/>
        <dbReference type="ChEBI" id="CHEBI:78466"/>
    </reaction>
    <physiologicalReaction direction="left-to-right" evidence="26">
        <dbReference type="Rhea" id="RHEA:41857"/>
    </physiologicalReaction>
</comment>
<dbReference type="InterPro" id="IPR042104">
    <property type="entry name" value="PKS_dehydratase_sf"/>
</dbReference>
<dbReference type="Gene3D" id="3.90.180.10">
    <property type="entry name" value="Medium-chain alcohol dehydrogenases, catalytic domain"/>
    <property type="match status" value="1"/>
</dbReference>
<gene>
    <name evidence="59" type="ORF">D7318_10415</name>
    <name evidence="58" type="ORF">D7319_09235</name>
</gene>
<dbReference type="Gene3D" id="1.10.1200.10">
    <property type="entry name" value="ACP-like"/>
    <property type="match status" value="1"/>
</dbReference>
<keyword evidence="4" id="KW-0596">Phosphopantetheine</keyword>
<evidence type="ECO:0000256" key="7">
    <source>
        <dbReference type="ARBA" id="ARBA00022799"/>
    </source>
</evidence>
<accession>A0A3A9WC74</accession>
<dbReference type="Gene3D" id="3.10.129.110">
    <property type="entry name" value="Polyketide synthase dehydratase"/>
    <property type="match status" value="1"/>
</dbReference>
<dbReference type="InterPro" id="IPR014031">
    <property type="entry name" value="Ketoacyl_synth_C"/>
</dbReference>
<comment type="function">
    <text evidence="22">Fatty acid synthetase is a multifunctional enzyme that catalyzes the de novo biosynthesis of long-chain saturated fatty acids starting from acetyl-CoA and malonyl-CoA in the presence of NADPH. This multifunctional protein contains 7 catalytic activities and a site for the binding of the prosthetic group 4'-phosphopantetheine of the acyl carrier protein ([ACP]) domain.</text>
</comment>
<dbReference type="PROSITE" id="PS50075">
    <property type="entry name" value="CARRIER"/>
    <property type="match status" value="1"/>
</dbReference>
<keyword evidence="9" id="KW-0045">Antibiotic biosynthesis</keyword>
<dbReference type="InterPro" id="IPR001031">
    <property type="entry name" value="Thioesterase"/>
</dbReference>
<comment type="catalytic activity">
    <reaction evidence="47">
        <text>3-oxododecanoyl-[ACP] + NADPH + H(+) = (3R)-hydroxydodecanoyl-[ACP] + NADP(+)</text>
        <dbReference type="Rhea" id="RHEA:41872"/>
        <dbReference type="Rhea" id="RHEA-COMP:9641"/>
        <dbReference type="Rhea" id="RHEA-COMP:9642"/>
        <dbReference type="ChEBI" id="CHEBI:15378"/>
        <dbReference type="ChEBI" id="CHEBI:57783"/>
        <dbReference type="ChEBI" id="CHEBI:58349"/>
        <dbReference type="ChEBI" id="CHEBI:78469"/>
        <dbReference type="ChEBI" id="CHEBI:78470"/>
    </reaction>
    <physiologicalReaction direction="left-to-right" evidence="47">
        <dbReference type="Rhea" id="RHEA:41873"/>
    </physiologicalReaction>
</comment>
<comment type="catalytic activity">
    <reaction evidence="20">
        <text>(3R)-hydroxyhexadecanoyl-[ACP] = (2E)-hexadecenoyl-[ACP] + H2O</text>
        <dbReference type="Rhea" id="RHEA:41908"/>
        <dbReference type="Rhea" id="RHEA-COMP:9650"/>
        <dbReference type="Rhea" id="RHEA-COMP:9651"/>
        <dbReference type="ChEBI" id="CHEBI:15377"/>
        <dbReference type="ChEBI" id="CHEBI:78480"/>
        <dbReference type="ChEBI" id="CHEBI:78481"/>
    </reaction>
    <physiologicalReaction direction="left-to-right" evidence="20">
        <dbReference type="Rhea" id="RHEA:41909"/>
    </physiologicalReaction>
</comment>
<evidence type="ECO:0000256" key="8">
    <source>
        <dbReference type="ARBA" id="ARBA00022898"/>
    </source>
</evidence>
<feature type="region of interest" description="N-terminal hotdog fold" evidence="53">
    <location>
        <begin position="972"/>
        <end position="1097"/>
    </location>
</feature>
<evidence type="ECO:0000256" key="14">
    <source>
        <dbReference type="ARBA" id="ARBA00023351"/>
    </source>
</evidence>
<keyword evidence="6" id="KW-0808">Transferase</keyword>
<dbReference type="CDD" id="cd08956">
    <property type="entry name" value="KR_3_FAS_SDR_x"/>
    <property type="match status" value="1"/>
</dbReference>
<dbReference type="InterPro" id="IPR001227">
    <property type="entry name" value="Ac_transferase_dom_sf"/>
</dbReference>
<dbReference type="Pfam" id="PF13602">
    <property type="entry name" value="ADH_zinc_N_2"/>
    <property type="match status" value="1"/>
</dbReference>
<dbReference type="FunFam" id="3.40.50.720:FF:000209">
    <property type="entry name" value="Polyketide synthase Pks12"/>
    <property type="match status" value="1"/>
</dbReference>
<comment type="catalytic activity">
    <reaction evidence="28">
        <text>(2E)-butenoyl-[ACP] + NADPH + H(+) = butanoyl-[ACP] + NADP(+)</text>
        <dbReference type="Rhea" id="RHEA:41812"/>
        <dbReference type="Rhea" id="RHEA-COMP:9627"/>
        <dbReference type="Rhea" id="RHEA-COMP:9628"/>
        <dbReference type="ChEBI" id="CHEBI:15378"/>
        <dbReference type="ChEBI" id="CHEBI:57783"/>
        <dbReference type="ChEBI" id="CHEBI:58349"/>
        <dbReference type="ChEBI" id="CHEBI:78453"/>
        <dbReference type="ChEBI" id="CHEBI:78454"/>
    </reaction>
    <physiologicalReaction direction="left-to-right" evidence="28">
        <dbReference type="Rhea" id="RHEA:41813"/>
    </physiologicalReaction>
</comment>
<dbReference type="InterPro" id="IPR036736">
    <property type="entry name" value="ACP-like_sf"/>
</dbReference>
<dbReference type="EMBL" id="RBDX01000005">
    <property type="protein sequence ID" value="RKN10595.1"/>
    <property type="molecule type" value="Genomic_DNA"/>
</dbReference>
<comment type="catalytic activity">
    <reaction evidence="49">
        <text>3-oxooctanoyl-[ACP] + NADPH + H(+) = (3R)-hydroxyoctanoyl-[ACP] + NADP(+)</text>
        <dbReference type="Rhea" id="RHEA:41840"/>
        <dbReference type="Rhea" id="RHEA-COMP:9633"/>
        <dbReference type="Rhea" id="RHEA-COMP:9634"/>
        <dbReference type="ChEBI" id="CHEBI:15378"/>
        <dbReference type="ChEBI" id="CHEBI:57783"/>
        <dbReference type="ChEBI" id="CHEBI:58349"/>
        <dbReference type="ChEBI" id="CHEBI:78460"/>
        <dbReference type="ChEBI" id="CHEBI:78461"/>
    </reaction>
    <physiologicalReaction direction="left-to-right" evidence="49">
        <dbReference type="Rhea" id="RHEA:41841"/>
    </physiologicalReaction>
</comment>
<evidence type="ECO:0000256" key="35">
    <source>
        <dbReference type="ARBA" id="ARBA00048281"/>
    </source>
</evidence>
<evidence type="ECO:0000256" key="40">
    <source>
        <dbReference type="ARBA" id="ARBA00048650"/>
    </source>
</evidence>
<evidence type="ECO:0000256" key="19">
    <source>
        <dbReference type="ARBA" id="ARBA00023399"/>
    </source>
</evidence>
<dbReference type="InterPro" id="IPR020807">
    <property type="entry name" value="PKS_DH"/>
</dbReference>
<dbReference type="Gene3D" id="3.30.70.3290">
    <property type="match status" value="1"/>
</dbReference>
<dbReference type="SMART" id="SM00825">
    <property type="entry name" value="PKS_KS"/>
    <property type="match status" value="1"/>
</dbReference>
<evidence type="ECO:0000256" key="3">
    <source>
        <dbReference type="ARBA" id="ARBA00005189"/>
    </source>
</evidence>
<comment type="catalytic activity">
    <reaction evidence="37">
        <text>(2E)-octenoyl-[ACP] + NADPH + H(+) = octanoyl-[ACP] + NADP(+)</text>
        <dbReference type="Rhea" id="RHEA:41848"/>
        <dbReference type="Rhea" id="RHEA-COMP:9635"/>
        <dbReference type="Rhea" id="RHEA-COMP:9636"/>
        <dbReference type="ChEBI" id="CHEBI:15378"/>
        <dbReference type="ChEBI" id="CHEBI:57783"/>
        <dbReference type="ChEBI" id="CHEBI:58349"/>
        <dbReference type="ChEBI" id="CHEBI:78462"/>
        <dbReference type="ChEBI" id="CHEBI:78463"/>
    </reaction>
    <physiologicalReaction direction="left-to-right" evidence="37">
        <dbReference type="Rhea" id="RHEA:41849"/>
    </physiologicalReaction>
</comment>
<dbReference type="InterPro" id="IPR018201">
    <property type="entry name" value="Ketoacyl_synth_AS"/>
</dbReference>
<evidence type="ECO:0000256" key="13">
    <source>
        <dbReference type="ARBA" id="ARBA00023332"/>
    </source>
</evidence>
<evidence type="ECO:0000256" key="27">
    <source>
        <dbReference type="ARBA" id="ARBA00047451"/>
    </source>
</evidence>
<dbReference type="SMART" id="SM00829">
    <property type="entry name" value="PKS_ER"/>
    <property type="match status" value="1"/>
</dbReference>
<dbReference type="PROSITE" id="PS00606">
    <property type="entry name" value="KS3_1"/>
    <property type="match status" value="1"/>
</dbReference>
<dbReference type="EMBL" id="RBDY01000005">
    <property type="protein sequence ID" value="RKN24855.1"/>
    <property type="molecule type" value="Genomic_DNA"/>
</dbReference>
<comment type="catalytic activity">
    <reaction evidence="23">
        <text>3-oxooctadecanoyl-[ACP] + NADPH + H(+) = (3R)-hydroxyoctadecanoyl-[ACP] + NADP(+)</text>
        <dbReference type="Rhea" id="RHEA:41920"/>
        <dbReference type="Rhea" id="RHEA-COMP:9653"/>
        <dbReference type="Rhea" id="RHEA-COMP:9654"/>
        <dbReference type="ChEBI" id="CHEBI:15378"/>
        <dbReference type="ChEBI" id="CHEBI:57783"/>
        <dbReference type="ChEBI" id="CHEBI:58349"/>
        <dbReference type="ChEBI" id="CHEBI:78487"/>
        <dbReference type="ChEBI" id="CHEBI:78488"/>
    </reaction>
    <physiologicalReaction direction="left-to-right" evidence="23">
        <dbReference type="Rhea" id="RHEA:41921"/>
    </physiologicalReaction>
</comment>
<dbReference type="PROSITE" id="PS52019">
    <property type="entry name" value="PKS_MFAS_DH"/>
    <property type="match status" value="1"/>
</dbReference>
<evidence type="ECO:0000259" key="56">
    <source>
        <dbReference type="PROSITE" id="PS52004"/>
    </source>
</evidence>
<comment type="catalytic activity">
    <reaction evidence="52">
        <text>octanoyl-[ACP] + malonyl-[ACP] + H(+) = 3-oxodecanoyl-[ACP] + holo-[ACP] + CO2</text>
        <dbReference type="Rhea" id="RHEA:41852"/>
        <dbReference type="Rhea" id="RHEA-COMP:9623"/>
        <dbReference type="Rhea" id="RHEA-COMP:9636"/>
        <dbReference type="Rhea" id="RHEA-COMP:9637"/>
        <dbReference type="Rhea" id="RHEA-COMP:9685"/>
        <dbReference type="ChEBI" id="CHEBI:15378"/>
        <dbReference type="ChEBI" id="CHEBI:16526"/>
        <dbReference type="ChEBI" id="CHEBI:64479"/>
        <dbReference type="ChEBI" id="CHEBI:78449"/>
        <dbReference type="ChEBI" id="CHEBI:78463"/>
        <dbReference type="ChEBI" id="CHEBI:78464"/>
    </reaction>
    <physiologicalReaction direction="left-to-right" evidence="52">
        <dbReference type="Rhea" id="RHEA:41853"/>
    </physiologicalReaction>
</comment>
<dbReference type="PROSITE" id="PS52004">
    <property type="entry name" value="KS3_2"/>
    <property type="match status" value="1"/>
</dbReference>
<dbReference type="InterPro" id="IPR014043">
    <property type="entry name" value="Acyl_transferase_dom"/>
</dbReference>
<comment type="pathway">
    <text evidence="2">Antibiotic biosynthesis.</text>
</comment>
<evidence type="ECO:0000256" key="54">
    <source>
        <dbReference type="SAM" id="MobiDB-lite"/>
    </source>
</evidence>
<evidence type="ECO:0000256" key="10">
    <source>
        <dbReference type="ARBA" id="ARBA00023239"/>
    </source>
</evidence>
<evidence type="ECO:0000256" key="16">
    <source>
        <dbReference type="ARBA" id="ARBA00023388"/>
    </source>
</evidence>
<evidence type="ECO:0000256" key="45">
    <source>
        <dbReference type="ARBA" id="ARBA00049109"/>
    </source>
</evidence>
<dbReference type="InterPro" id="IPR020802">
    <property type="entry name" value="TesA-like"/>
</dbReference>
<evidence type="ECO:0000256" key="42">
    <source>
        <dbReference type="ARBA" id="ARBA00048704"/>
    </source>
</evidence>
<comment type="catalytic activity">
    <reaction evidence="39">
        <text>3-oxohexanoyl-[ACP] + NADPH + H(+) = (3R)-hydroxyhexanoyl-[ACP] + NADP(+)</text>
        <dbReference type="Rhea" id="RHEA:41824"/>
        <dbReference type="Rhea" id="RHEA-COMP:9629"/>
        <dbReference type="Rhea" id="RHEA-COMP:9630"/>
        <dbReference type="ChEBI" id="CHEBI:15378"/>
        <dbReference type="ChEBI" id="CHEBI:57783"/>
        <dbReference type="ChEBI" id="CHEBI:58349"/>
        <dbReference type="ChEBI" id="CHEBI:78456"/>
        <dbReference type="ChEBI" id="CHEBI:78457"/>
    </reaction>
    <physiologicalReaction direction="left-to-right" evidence="39">
        <dbReference type="Rhea" id="RHEA:41825"/>
    </physiologicalReaction>
</comment>
<dbReference type="GO" id="GO:0016297">
    <property type="term" value="F:fatty acyl-[ACP] hydrolase activity"/>
    <property type="evidence" value="ECO:0007669"/>
    <property type="project" value="UniProtKB-EC"/>
</dbReference>
<evidence type="ECO:0000256" key="53">
    <source>
        <dbReference type="PROSITE-ProRule" id="PRU01363"/>
    </source>
</evidence>
<dbReference type="InterPro" id="IPR036291">
    <property type="entry name" value="NAD(P)-bd_dom_sf"/>
</dbReference>
<dbReference type="Pfam" id="PF14765">
    <property type="entry name" value="PS-DH"/>
    <property type="match status" value="1"/>
</dbReference>
<comment type="catalytic activity">
    <reaction evidence="50">
        <text>butanoyl-[ACP] + malonyl-[ACP] + H(+) = 3-oxohexanoyl-[ACP] + holo-[ACP] + CO2</text>
        <dbReference type="Rhea" id="RHEA:41820"/>
        <dbReference type="Rhea" id="RHEA-COMP:9623"/>
        <dbReference type="Rhea" id="RHEA-COMP:9628"/>
        <dbReference type="Rhea" id="RHEA-COMP:9629"/>
        <dbReference type="Rhea" id="RHEA-COMP:9685"/>
        <dbReference type="ChEBI" id="CHEBI:15378"/>
        <dbReference type="ChEBI" id="CHEBI:16526"/>
        <dbReference type="ChEBI" id="CHEBI:64479"/>
        <dbReference type="ChEBI" id="CHEBI:78449"/>
        <dbReference type="ChEBI" id="CHEBI:78454"/>
        <dbReference type="ChEBI" id="CHEBI:78456"/>
    </reaction>
    <physiologicalReaction direction="left-to-right" evidence="50">
        <dbReference type="Rhea" id="RHEA:41821"/>
    </physiologicalReaction>
</comment>
<evidence type="ECO:0000313" key="58">
    <source>
        <dbReference type="EMBL" id="RKN10595.1"/>
    </source>
</evidence>
<dbReference type="SUPFAM" id="SSF53901">
    <property type="entry name" value="Thiolase-like"/>
    <property type="match status" value="1"/>
</dbReference>
<dbReference type="Pfam" id="PF16197">
    <property type="entry name" value="KAsynt_C_assoc"/>
    <property type="match status" value="1"/>
</dbReference>
<comment type="catalytic activity">
    <reaction evidence="27">
        <text>tetradecanoyl-[ACP] + malonyl-[ACP] + H(+) = 3-oxohexadecanoyl-[ACP] + holo-[ACP] + CO2</text>
        <dbReference type="Rhea" id="RHEA:41900"/>
        <dbReference type="Rhea" id="RHEA-COMP:9623"/>
        <dbReference type="Rhea" id="RHEA-COMP:9648"/>
        <dbReference type="Rhea" id="RHEA-COMP:9649"/>
        <dbReference type="Rhea" id="RHEA-COMP:9685"/>
        <dbReference type="ChEBI" id="CHEBI:15378"/>
        <dbReference type="ChEBI" id="CHEBI:16526"/>
        <dbReference type="ChEBI" id="CHEBI:64479"/>
        <dbReference type="ChEBI" id="CHEBI:78449"/>
        <dbReference type="ChEBI" id="CHEBI:78477"/>
        <dbReference type="ChEBI" id="CHEBI:78478"/>
    </reaction>
    <physiologicalReaction direction="left-to-right" evidence="27">
        <dbReference type="Rhea" id="RHEA:41901"/>
    </physiologicalReaction>
</comment>
<comment type="catalytic activity">
    <reaction evidence="29">
        <text>dodecanoyl-[ACP] + malonyl-[ACP] + H(+) = 3-oxotetradecanoyl-[ACP] + holo-[ACP] + CO2</text>
        <dbReference type="Rhea" id="RHEA:41884"/>
        <dbReference type="Rhea" id="RHEA-COMP:9623"/>
        <dbReference type="Rhea" id="RHEA-COMP:9644"/>
        <dbReference type="Rhea" id="RHEA-COMP:9645"/>
        <dbReference type="Rhea" id="RHEA-COMP:9685"/>
        <dbReference type="ChEBI" id="CHEBI:15378"/>
        <dbReference type="ChEBI" id="CHEBI:16526"/>
        <dbReference type="ChEBI" id="CHEBI:64479"/>
        <dbReference type="ChEBI" id="CHEBI:65264"/>
        <dbReference type="ChEBI" id="CHEBI:78449"/>
        <dbReference type="ChEBI" id="CHEBI:78473"/>
    </reaction>
    <physiologicalReaction direction="left-to-right" evidence="29">
        <dbReference type="Rhea" id="RHEA:41885"/>
    </physiologicalReaction>
</comment>
<comment type="catalytic activity">
    <reaction evidence="19">
        <text>(3R)-hydroxyoctadecanoyl-[ACP] = (2E)-octadecenoyl-[ACP] + H2O</text>
        <dbReference type="Rhea" id="RHEA:41924"/>
        <dbReference type="Rhea" id="RHEA-COMP:9654"/>
        <dbReference type="Rhea" id="RHEA-COMP:9655"/>
        <dbReference type="ChEBI" id="CHEBI:15377"/>
        <dbReference type="ChEBI" id="CHEBI:78488"/>
        <dbReference type="ChEBI" id="CHEBI:78489"/>
    </reaction>
    <physiologicalReaction direction="left-to-right" evidence="19">
        <dbReference type="Rhea" id="RHEA:41925"/>
    </physiologicalReaction>
</comment>
<dbReference type="Pfam" id="PF02801">
    <property type="entry name" value="Ketoacyl-synt_C"/>
    <property type="match status" value="1"/>
</dbReference>
<dbReference type="Pfam" id="PF21089">
    <property type="entry name" value="PKS_DH_N"/>
    <property type="match status" value="1"/>
</dbReference>
<dbReference type="SMART" id="SM00822">
    <property type="entry name" value="PKS_KR"/>
    <property type="match status" value="1"/>
</dbReference>
<comment type="catalytic activity">
    <reaction evidence="33">
        <text>acetyl-[ACP] + malonyl-[ACP] + H(+) = 3-oxobutanoyl-[ACP] + holo-[ACP] + CO2</text>
        <dbReference type="Rhea" id="RHEA:41800"/>
        <dbReference type="Rhea" id="RHEA-COMP:9621"/>
        <dbReference type="Rhea" id="RHEA-COMP:9623"/>
        <dbReference type="Rhea" id="RHEA-COMP:9625"/>
        <dbReference type="Rhea" id="RHEA-COMP:9685"/>
        <dbReference type="ChEBI" id="CHEBI:15378"/>
        <dbReference type="ChEBI" id="CHEBI:16526"/>
        <dbReference type="ChEBI" id="CHEBI:64479"/>
        <dbReference type="ChEBI" id="CHEBI:78446"/>
        <dbReference type="ChEBI" id="CHEBI:78449"/>
        <dbReference type="ChEBI" id="CHEBI:78450"/>
    </reaction>
    <physiologicalReaction direction="left-to-right" evidence="33">
        <dbReference type="Rhea" id="RHEA:41801"/>
    </physiologicalReaction>
</comment>
<evidence type="ECO:0000256" key="20">
    <source>
        <dbReference type="ARBA" id="ARBA00023401"/>
    </source>
</evidence>
<dbReference type="SMART" id="SM00824">
    <property type="entry name" value="PKS_TE"/>
    <property type="match status" value="1"/>
</dbReference>
<dbReference type="InterPro" id="IPR016039">
    <property type="entry name" value="Thiolase-like"/>
</dbReference>
<comment type="pathway">
    <text evidence="3">Lipid metabolism.</text>
</comment>
<dbReference type="GO" id="GO:0006633">
    <property type="term" value="P:fatty acid biosynthetic process"/>
    <property type="evidence" value="ECO:0007669"/>
    <property type="project" value="InterPro"/>
</dbReference>
<dbReference type="GO" id="GO:0004313">
    <property type="term" value="F:[acyl-carrier-protein] S-acetyltransferase activity"/>
    <property type="evidence" value="ECO:0007669"/>
    <property type="project" value="UniProtKB-EC"/>
</dbReference>
<dbReference type="SMART" id="SM00826">
    <property type="entry name" value="PKS_DH"/>
    <property type="match status" value="1"/>
</dbReference>
<dbReference type="SUPFAM" id="SSF101173">
    <property type="entry name" value="Docking domain B of the erythromycin polyketide synthase (DEBS)"/>
    <property type="match status" value="1"/>
</dbReference>
<feature type="domain" description="Carrier" evidence="55">
    <location>
        <begin position="2053"/>
        <end position="2131"/>
    </location>
</feature>
<dbReference type="Pfam" id="PF08659">
    <property type="entry name" value="KR"/>
    <property type="match status" value="1"/>
</dbReference>
<dbReference type="InterPro" id="IPR029058">
    <property type="entry name" value="AB_hydrolase_fold"/>
</dbReference>
<name>A0A3A9WC74_9ACTN</name>
<evidence type="ECO:0000256" key="48">
    <source>
        <dbReference type="ARBA" id="ARBA00049414"/>
    </source>
</evidence>
<comment type="catalytic activity">
    <reaction evidence="40">
        <text>a 2,3-saturated acyl-[ACP] + NADP(+) = a (2E)-enoyl-[ACP] + NADPH + H(+)</text>
        <dbReference type="Rhea" id="RHEA:22564"/>
        <dbReference type="Rhea" id="RHEA-COMP:9925"/>
        <dbReference type="Rhea" id="RHEA-COMP:9926"/>
        <dbReference type="ChEBI" id="CHEBI:15378"/>
        <dbReference type="ChEBI" id="CHEBI:57783"/>
        <dbReference type="ChEBI" id="CHEBI:58349"/>
        <dbReference type="ChEBI" id="CHEBI:78784"/>
        <dbReference type="ChEBI" id="CHEBI:78785"/>
        <dbReference type="EC" id="1.3.1.39"/>
    </reaction>
    <physiologicalReaction direction="right-to-left" evidence="40">
        <dbReference type="Rhea" id="RHEA:22566"/>
    </physiologicalReaction>
</comment>
<dbReference type="InterPro" id="IPR014030">
    <property type="entry name" value="Ketoacyl_synth_N"/>
</dbReference>
<evidence type="ECO:0000256" key="44">
    <source>
        <dbReference type="ARBA" id="ARBA00049019"/>
    </source>
</evidence>
<dbReference type="InterPro" id="IPR049551">
    <property type="entry name" value="PKS_DH_C"/>
</dbReference>
<dbReference type="InterPro" id="IPR013154">
    <property type="entry name" value="ADH-like_N"/>
</dbReference>
<evidence type="ECO:0000256" key="39">
    <source>
        <dbReference type="ARBA" id="ARBA00048571"/>
    </source>
</evidence>
<feature type="region of interest" description="Disordered" evidence="54">
    <location>
        <begin position="477"/>
        <end position="501"/>
    </location>
</feature>
<feature type="compositionally biased region" description="Low complexity" evidence="54">
    <location>
        <begin position="1091"/>
        <end position="1104"/>
    </location>
</feature>
<comment type="catalytic activity">
    <reaction evidence="35">
        <text>(2E)-dodecenoyl-[ACP] + NADPH + H(+) = dodecanoyl-[ACP] + NADP(+)</text>
        <dbReference type="Rhea" id="RHEA:41880"/>
        <dbReference type="Rhea" id="RHEA-COMP:9643"/>
        <dbReference type="Rhea" id="RHEA-COMP:9644"/>
        <dbReference type="ChEBI" id="CHEBI:15378"/>
        <dbReference type="ChEBI" id="CHEBI:57783"/>
        <dbReference type="ChEBI" id="CHEBI:58349"/>
        <dbReference type="ChEBI" id="CHEBI:65264"/>
        <dbReference type="ChEBI" id="CHEBI:78472"/>
    </reaction>
    <physiologicalReaction direction="left-to-right" evidence="35">
        <dbReference type="Rhea" id="RHEA:41881"/>
    </physiologicalReaction>
</comment>
<comment type="catalytic activity">
    <reaction evidence="13">
        <text>(3R)-hydroxyoctanoyl-[ACP] = (2E)-octenoyl-[ACP] + H2O</text>
        <dbReference type="Rhea" id="RHEA:41844"/>
        <dbReference type="Rhea" id="RHEA-COMP:9634"/>
        <dbReference type="Rhea" id="RHEA-COMP:9635"/>
        <dbReference type="ChEBI" id="CHEBI:15377"/>
        <dbReference type="ChEBI" id="CHEBI:78461"/>
        <dbReference type="ChEBI" id="CHEBI:78462"/>
    </reaction>
    <physiologicalReaction direction="left-to-right" evidence="13">
        <dbReference type="Rhea" id="RHEA:41845"/>
    </physiologicalReaction>
</comment>
<evidence type="ECO:0000256" key="34">
    <source>
        <dbReference type="ARBA" id="ARBA00048051"/>
    </source>
</evidence>
<comment type="catalytic activity">
    <reaction evidence="45">
        <text>decanoyl-[ACP] + malonyl-[ACP] + H(+) = 3-oxododecanoyl-[ACP] + holo-[ACP] + CO2</text>
        <dbReference type="Rhea" id="RHEA:41868"/>
        <dbReference type="Rhea" id="RHEA-COMP:9623"/>
        <dbReference type="Rhea" id="RHEA-COMP:9640"/>
        <dbReference type="Rhea" id="RHEA-COMP:9641"/>
        <dbReference type="Rhea" id="RHEA-COMP:9685"/>
        <dbReference type="ChEBI" id="CHEBI:15378"/>
        <dbReference type="ChEBI" id="CHEBI:16526"/>
        <dbReference type="ChEBI" id="CHEBI:64479"/>
        <dbReference type="ChEBI" id="CHEBI:78449"/>
        <dbReference type="ChEBI" id="CHEBI:78468"/>
        <dbReference type="ChEBI" id="CHEBI:78469"/>
    </reaction>
    <physiologicalReaction direction="left-to-right" evidence="45">
        <dbReference type="Rhea" id="RHEA:41869"/>
    </physiologicalReaction>
</comment>
<evidence type="ECO:0000259" key="57">
    <source>
        <dbReference type="PROSITE" id="PS52019"/>
    </source>
</evidence>
<evidence type="ECO:0000313" key="60">
    <source>
        <dbReference type="Proteomes" id="UP000268652"/>
    </source>
</evidence>
<evidence type="ECO:0000256" key="36">
    <source>
        <dbReference type="ARBA" id="ARBA00048289"/>
    </source>
</evidence>
<dbReference type="PROSITE" id="PS00012">
    <property type="entry name" value="PHOSPHOPANTETHEINE"/>
    <property type="match status" value="1"/>
</dbReference>
<dbReference type="OrthoDB" id="9778690at2"/>
<evidence type="ECO:0000256" key="4">
    <source>
        <dbReference type="ARBA" id="ARBA00022450"/>
    </source>
</evidence>
<dbReference type="GO" id="GO:0004312">
    <property type="term" value="F:fatty acid synthase activity"/>
    <property type="evidence" value="ECO:0007669"/>
    <property type="project" value="TreeGrafter"/>
</dbReference>
<comment type="catalytic activity">
    <reaction evidence="36">
        <text>tetradecanoyl-[ACP] + H2O = tetradecanoate + holo-[ACP] + H(+)</text>
        <dbReference type="Rhea" id="RHEA:30123"/>
        <dbReference type="Rhea" id="RHEA-COMP:9648"/>
        <dbReference type="Rhea" id="RHEA-COMP:9685"/>
        <dbReference type="ChEBI" id="CHEBI:15377"/>
        <dbReference type="ChEBI" id="CHEBI:15378"/>
        <dbReference type="ChEBI" id="CHEBI:30807"/>
        <dbReference type="ChEBI" id="CHEBI:64479"/>
        <dbReference type="ChEBI" id="CHEBI:78477"/>
        <dbReference type="EC" id="3.1.2.14"/>
    </reaction>
    <physiologicalReaction direction="left-to-right" evidence="36">
        <dbReference type="Rhea" id="RHEA:30124"/>
    </physiologicalReaction>
</comment>
<dbReference type="InterPro" id="IPR015083">
    <property type="entry name" value="NorB/c/GfsB-D-like_docking"/>
</dbReference>
<evidence type="ECO:0000256" key="2">
    <source>
        <dbReference type="ARBA" id="ARBA00004792"/>
    </source>
</evidence>
<evidence type="ECO:0000256" key="37">
    <source>
        <dbReference type="ARBA" id="ARBA00048420"/>
    </source>
</evidence>
<dbReference type="SUPFAM" id="SSF47336">
    <property type="entry name" value="ACP-like"/>
    <property type="match status" value="1"/>
</dbReference>
<dbReference type="PANTHER" id="PTHR43775:SF51">
    <property type="entry name" value="INACTIVE PHENOLPHTHIOCEROL SYNTHESIS POLYKETIDE SYNTHASE TYPE I PKS1-RELATED"/>
    <property type="match status" value="1"/>
</dbReference>
<dbReference type="Gene3D" id="3.40.366.10">
    <property type="entry name" value="Malonyl-Coenzyme A Acyl Carrier Protein, domain 2"/>
    <property type="match status" value="1"/>
</dbReference>
<feature type="region of interest" description="C-terminal hotdog fold" evidence="53">
    <location>
        <begin position="1114"/>
        <end position="1250"/>
    </location>
</feature>
<comment type="catalytic activity">
    <reaction evidence="43">
        <text>3-oxotetradecanoyl-[ACP] + NADPH + H(+) = (3R)-hydroxytetradecanoyl-[ACP] + NADP(+)</text>
        <dbReference type="Rhea" id="RHEA:41888"/>
        <dbReference type="Rhea" id="RHEA-COMP:9645"/>
        <dbReference type="Rhea" id="RHEA-COMP:9646"/>
        <dbReference type="ChEBI" id="CHEBI:15378"/>
        <dbReference type="ChEBI" id="CHEBI:57783"/>
        <dbReference type="ChEBI" id="CHEBI:58349"/>
        <dbReference type="ChEBI" id="CHEBI:78473"/>
        <dbReference type="ChEBI" id="CHEBI:78474"/>
    </reaction>
    <physiologicalReaction direction="left-to-right" evidence="43">
        <dbReference type="Rhea" id="RHEA:41889"/>
    </physiologicalReaction>
</comment>
<dbReference type="Pfam" id="PF22953">
    <property type="entry name" value="SpnB_Rossmann"/>
    <property type="match status" value="1"/>
</dbReference>
<evidence type="ECO:0000256" key="6">
    <source>
        <dbReference type="ARBA" id="ARBA00022679"/>
    </source>
</evidence>
<comment type="catalytic activity">
    <reaction evidence="42">
        <text>hexadecanoyl-[ACP] + H2O = hexadecanoate + holo-[ACP] + H(+)</text>
        <dbReference type="Rhea" id="RHEA:41932"/>
        <dbReference type="Rhea" id="RHEA-COMP:9652"/>
        <dbReference type="Rhea" id="RHEA-COMP:9685"/>
        <dbReference type="ChEBI" id="CHEBI:7896"/>
        <dbReference type="ChEBI" id="CHEBI:15377"/>
        <dbReference type="ChEBI" id="CHEBI:15378"/>
        <dbReference type="ChEBI" id="CHEBI:64479"/>
        <dbReference type="ChEBI" id="CHEBI:78483"/>
        <dbReference type="EC" id="3.1.2.14"/>
    </reaction>
    <physiologicalReaction direction="left-to-right" evidence="42">
        <dbReference type="Rhea" id="RHEA:41933"/>
    </physiologicalReaction>
</comment>
<comment type="catalytic activity">
    <reaction evidence="41">
        <text>holo-[ACP] + acetyl-CoA = acetyl-[ACP] + CoA</text>
        <dbReference type="Rhea" id="RHEA:41788"/>
        <dbReference type="Rhea" id="RHEA-COMP:9621"/>
        <dbReference type="Rhea" id="RHEA-COMP:9685"/>
        <dbReference type="ChEBI" id="CHEBI:57287"/>
        <dbReference type="ChEBI" id="CHEBI:57288"/>
        <dbReference type="ChEBI" id="CHEBI:64479"/>
        <dbReference type="ChEBI" id="CHEBI:78446"/>
        <dbReference type="EC" id="2.3.1.38"/>
    </reaction>
    <physiologicalReaction direction="left-to-right" evidence="41">
        <dbReference type="Rhea" id="RHEA:41789"/>
    </physiologicalReaction>
</comment>
<dbReference type="SUPFAM" id="SSF50129">
    <property type="entry name" value="GroES-like"/>
    <property type="match status" value="1"/>
</dbReference>
<dbReference type="Pfam" id="PF00698">
    <property type="entry name" value="Acyl_transf_1"/>
    <property type="match status" value="1"/>
</dbReference>
<evidence type="ECO:0000256" key="15">
    <source>
        <dbReference type="ARBA" id="ARBA00023373"/>
    </source>
</evidence>
<comment type="catalytic activity">
    <reaction evidence="16">
        <text>(3R)-hydroxydecanoyl-[ACP] = (2E)-decenoyl-[ACP] + H2O</text>
        <dbReference type="Rhea" id="RHEA:41860"/>
        <dbReference type="Rhea" id="RHEA-COMP:9638"/>
        <dbReference type="Rhea" id="RHEA-COMP:9639"/>
        <dbReference type="ChEBI" id="CHEBI:15377"/>
        <dbReference type="ChEBI" id="CHEBI:78466"/>
        <dbReference type="ChEBI" id="CHEBI:78467"/>
    </reaction>
    <physiologicalReaction direction="left-to-right" evidence="16">
        <dbReference type="Rhea" id="RHEA:41861"/>
    </physiologicalReaction>
</comment>
<evidence type="ECO:0000256" key="43">
    <source>
        <dbReference type="ARBA" id="ARBA00048935"/>
    </source>
</evidence>
<comment type="catalytic activity">
    <reaction evidence="34">
        <text>hexadecanoyl-[ACP] + malonyl-[ACP] + H(+) = 3-oxooctadecanoyl-[ACP] + holo-[ACP] + CO2</text>
        <dbReference type="Rhea" id="RHEA:41916"/>
        <dbReference type="Rhea" id="RHEA-COMP:9623"/>
        <dbReference type="Rhea" id="RHEA-COMP:9652"/>
        <dbReference type="Rhea" id="RHEA-COMP:9653"/>
        <dbReference type="Rhea" id="RHEA-COMP:9685"/>
        <dbReference type="ChEBI" id="CHEBI:15378"/>
        <dbReference type="ChEBI" id="CHEBI:16526"/>
        <dbReference type="ChEBI" id="CHEBI:64479"/>
        <dbReference type="ChEBI" id="CHEBI:78449"/>
        <dbReference type="ChEBI" id="CHEBI:78483"/>
        <dbReference type="ChEBI" id="CHEBI:78487"/>
    </reaction>
    <physiologicalReaction direction="left-to-right" evidence="34">
        <dbReference type="Rhea" id="RHEA:41917"/>
    </physiologicalReaction>
</comment>
<evidence type="ECO:0000256" key="38">
    <source>
        <dbReference type="ARBA" id="ARBA00048506"/>
    </source>
</evidence>
<keyword evidence="11" id="KW-0511">Multifunctional enzyme</keyword>
<comment type="catalytic activity">
    <reaction evidence="17">
        <text>a (3R)-hydroxyacyl-[ACP] = a (2E)-enoyl-[ACP] + H2O</text>
        <dbReference type="Rhea" id="RHEA:13097"/>
        <dbReference type="Rhea" id="RHEA-COMP:9925"/>
        <dbReference type="Rhea" id="RHEA-COMP:9945"/>
        <dbReference type="ChEBI" id="CHEBI:15377"/>
        <dbReference type="ChEBI" id="CHEBI:78784"/>
        <dbReference type="ChEBI" id="CHEBI:78827"/>
        <dbReference type="EC" id="4.2.1.59"/>
    </reaction>
    <physiologicalReaction direction="left-to-right" evidence="17">
        <dbReference type="Rhea" id="RHEA:13098"/>
    </physiologicalReaction>
</comment>
<evidence type="ECO:0000256" key="28">
    <source>
        <dbReference type="ARBA" id="ARBA00047500"/>
    </source>
</evidence>
<dbReference type="Pfam" id="PF00550">
    <property type="entry name" value="PP-binding"/>
    <property type="match status" value="1"/>
</dbReference>
<feature type="region of interest" description="Disordered" evidence="54">
    <location>
        <begin position="1076"/>
        <end position="1104"/>
    </location>
</feature>
<evidence type="ECO:0000256" key="18">
    <source>
        <dbReference type="ARBA" id="ARBA00023398"/>
    </source>
</evidence>
<dbReference type="InterPro" id="IPR032821">
    <property type="entry name" value="PKS_assoc"/>
</dbReference>
<comment type="cofactor">
    <cofactor evidence="1">
        <name>pantetheine 4'-phosphate</name>
        <dbReference type="ChEBI" id="CHEBI:47942"/>
    </cofactor>
</comment>
<evidence type="ECO:0000256" key="5">
    <source>
        <dbReference type="ARBA" id="ARBA00022553"/>
    </source>
</evidence>
<keyword evidence="60" id="KW-1185">Reference proteome</keyword>
<dbReference type="Gene3D" id="3.40.47.10">
    <property type="match status" value="1"/>
</dbReference>
<protein>
    <submittedName>
        <fullName evidence="58">SDR family NAD(P)-dependent oxidoreductase</fullName>
    </submittedName>
</protein>
<evidence type="ECO:0000256" key="26">
    <source>
        <dbReference type="ARBA" id="ARBA00047440"/>
    </source>
</evidence>
<dbReference type="Pfam" id="PF08240">
    <property type="entry name" value="ADH_N"/>
    <property type="match status" value="1"/>
</dbReference>
<evidence type="ECO:0000256" key="25">
    <source>
        <dbReference type="ARBA" id="ARBA00047400"/>
    </source>
</evidence>
<comment type="catalytic activity">
    <reaction evidence="51">
        <text>(2E)-decenoyl-[ACP] + NADPH + H(+) = decanoyl-[ACP] + NADP(+)</text>
        <dbReference type="Rhea" id="RHEA:41864"/>
        <dbReference type="Rhea" id="RHEA-COMP:9639"/>
        <dbReference type="Rhea" id="RHEA-COMP:9640"/>
        <dbReference type="ChEBI" id="CHEBI:15378"/>
        <dbReference type="ChEBI" id="CHEBI:57783"/>
        <dbReference type="ChEBI" id="CHEBI:58349"/>
        <dbReference type="ChEBI" id="CHEBI:78467"/>
        <dbReference type="ChEBI" id="CHEBI:78468"/>
    </reaction>
    <physiologicalReaction direction="left-to-right" evidence="51">
        <dbReference type="Rhea" id="RHEA:41865"/>
    </physiologicalReaction>
</comment>
<dbReference type="FunFam" id="3.40.366.10:FF:000002">
    <property type="entry name" value="Probable polyketide synthase 2"/>
    <property type="match status" value="1"/>
</dbReference>
<dbReference type="GO" id="GO:0019171">
    <property type="term" value="F:(3R)-hydroxyacyl-[acyl-carrier-protein] dehydratase activity"/>
    <property type="evidence" value="ECO:0007669"/>
    <property type="project" value="UniProtKB-EC"/>
</dbReference>
<dbReference type="Pfam" id="PF00109">
    <property type="entry name" value="ketoacyl-synt"/>
    <property type="match status" value="1"/>
</dbReference>
<evidence type="ECO:0000256" key="47">
    <source>
        <dbReference type="ARBA" id="ARBA00049263"/>
    </source>
</evidence>
<evidence type="ECO:0000256" key="29">
    <source>
        <dbReference type="ARBA" id="ARBA00047578"/>
    </source>
</evidence>
<dbReference type="InterPro" id="IPR011032">
    <property type="entry name" value="GroES-like_sf"/>
</dbReference>
<dbReference type="InterPro" id="IPR036299">
    <property type="entry name" value="Polyketide_synth_docking_sf"/>
</dbReference>
<dbReference type="InterPro" id="IPR009081">
    <property type="entry name" value="PP-bd_ACP"/>
</dbReference>
<dbReference type="GO" id="GO:0031177">
    <property type="term" value="F:phosphopantetheine binding"/>
    <property type="evidence" value="ECO:0007669"/>
    <property type="project" value="InterPro"/>
</dbReference>
<comment type="catalytic activity">
    <reaction evidence="25">
        <text>a (3R)-hydroxyacyl-[ACP] + NADP(+) = a 3-oxoacyl-[ACP] + NADPH + H(+)</text>
        <dbReference type="Rhea" id="RHEA:17397"/>
        <dbReference type="Rhea" id="RHEA-COMP:9916"/>
        <dbReference type="Rhea" id="RHEA-COMP:9945"/>
        <dbReference type="ChEBI" id="CHEBI:15378"/>
        <dbReference type="ChEBI" id="CHEBI:57783"/>
        <dbReference type="ChEBI" id="CHEBI:58349"/>
        <dbReference type="ChEBI" id="CHEBI:78776"/>
        <dbReference type="ChEBI" id="CHEBI:78827"/>
        <dbReference type="EC" id="1.1.1.100"/>
    </reaction>
    <physiologicalReaction direction="right-to-left" evidence="25">
        <dbReference type="Rhea" id="RHEA:17399"/>
    </physiologicalReaction>
</comment>
<dbReference type="SMART" id="SM00827">
    <property type="entry name" value="PKS_AT"/>
    <property type="match status" value="1"/>
</dbReference>
<evidence type="ECO:0000256" key="51">
    <source>
        <dbReference type="ARBA" id="ARBA00049521"/>
    </source>
</evidence>
<keyword evidence="7" id="KW-0702">S-nitrosylation</keyword>
<evidence type="ECO:0000259" key="55">
    <source>
        <dbReference type="PROSITE" id="PS50075"/>
    </source>
</evidence>
<dbReference type="CDD" id="cd05195">
    <property type="entry name" value="enoyl_red"/>
    <property type="match status" value="1"/>
</dbReference>
<feature type="region of interest" description="Disordered" evidence="54">
    <location>
        <begin position="2020"/>
        <end position="2042"/>
    </location>
</feature>
<dbReference type="CDD" id="cd00833">
    <property type="entry name" value="PKS"/>
    <property type="match status" value="1"/>
</dbReference>
<sequence length="2455" mass="253383">MGGTVPMANEASTVQSTNEDKLRHFLKKTMADLRVTKQRLAETEARLGEPIAIVSMACRLPGGIATPEELWHLVAEGRDAIGPIPADRGWDLAEVYGPEAGSEGRATPTEGGFLDGAGDFDAAFFGISPREALAMDPQQRHLLELAWETLERAGIDPSGLRTSRTGVYAGASPSGYGEGALATAETAGHSLTGGSMAVLSGRIAYALGLEGPAVTVDTACSSSLVAVHMAVQALRAGECDLALAGGVAVMVQPIAFAEFSRQGGLAPDGRCKPFAAAADGTGWAEGVGLVLLERLSDARRNGHRVLAVLRGSAINQDGASNGLTAPNGPSQQRVIREALANAGLAAADVDVVEAHGTGTRLGDPIEAQAILAAYGAERPAERPLLLGALKSNIGHVQAAAGVAGLIKTVLAIRHGLVPATLHVDAPTPFVDWSSGAVELVAEARPWPASDRERRAAVSAFGIGGTNAHVIVEQAPEAPAPDEAQAPAAQGRGTADPADGAAMPGGRVPWVLSGRGPAALREQARRLLRHLDDHQGARPADIGLSLATGRAALDHRAVLWGRDTGELTEGLRALAAGDPARDGATPTPRVGRTAFLFTGQGAQRPGMGRHLHRAFPVFAEEFDRVCAAFDGLLPSPLRRTVFGTDAATAVALDGTGLAQPALFAYETALYRLWRSWGVTPDLLIGHSLGEITAAHVSGVLSLPDAARLVATRASLMQALPAGGAMAAVEATEEEARAEIERVGARGAVGLSAVNGPSSVVVSGASPAVEAVAAAFAARGRRTHQLRVSHAFHSALMEGMLAPFAEALRGVTFGEPEIPVVANLTGRIAEPGLLSTPAYWVDQVRHPVRFLDGLRVLGEQDVTAYVEIGPDAVLTAMAEEVLAGDRGAAVVPSQRRGRPEVEAFGDALTAAFTHGLPVDWSGCFTREGPGAARAVELPTYAFQRERYWRGGLGGSGGSGAGGGGGARGGRQARHHLLGPAVRQPEGGGVEFTGRLALSAQPWLAGHRVHGRLLLPGTAFVELALRAADETGCGLVEELLLTAPLDIPERGGKDLRVVVEAPDASGRRALRVLARASDGGDEAPWTRHADGTLAPGNAAPADPAARVGAEAWPPAGAEAVDLDGFYEDLARRGSELGPEFRGLTRAWRRGDEVFAEVALTGGTAVDAESFALHPALLDAALHGVALGDLGAFGPPFSFSGVRVAAPGAAALRVRIAGADAGDGVQVTLADAGGAPVASIASVVLRQADTGAALFREEWQALPLRMGRSGRRADGWVVVGQAPGELLGAVAHFPDLAGLAAAVDAGEEPAPRGVVWSVPAAKAGSGPAAGARAGARAALAQVRAWLADERWAAARLAVITRNAVDPGTRGGGVHVAQAPVWGLVRSAQIEHPERFALVDWDGEKVSGSALPGALASGEPQTAIRGGRLYVPRLTGTAADTLTPPAVPAWRLDVGERGTVDHLTAVVCDDATAPLTKGQIRIAVRAGGMNFRDVLNTLGVLPGDGGILGLEGAGVVVETGPGVTDLAPGDRVMGVWPGAFGPLAVADRRMVATIPDDWSFAQAASVPVAFLTAMHALMGVAALRPGETVMVHSAAGGVGMAAVQLARHIGARVLGTASEGKWGVLRAAGMTEEEIASSRTVEFEPYFRQVTEGRGVDVVLNATAGEFVDASLRLLAPGGRFVELGVADLRDPAEIALAHPGAAYHAFLLLDVGPDRIRRMFAELMELFARGVLRPLPVTAWDIRRAPEAFRHMREGRHVGKMVLTLHRPLDPEGTVLITGGSGALARRVARHLVERHGARHLLLASRRGPDAPGAAEDRARLEALGARVTLAACDVSDRAQVARLLGGVPAEHPLTAVVHTAGALHDRVVEATTATGLDTVLRPKANGAAHLHELTAGLDLSAFVLFSSMTGTLGAAGQSGYAAANAFLDALARHRAAAGLPALSLAWGMWAERGGMTEALDDVDQRRVNRAGVAPFTSAEGLALLDAALTTGEPMLVAGRLDPDAIREMAATGTGSPLLRGMAAGGAGHARPARARATGQGTNAGRGAGLAALPEAERRRALLDLVVAQTAAVLGHADPGAVHADQRFQAIGFDSLTSIELRNRLNNATGLRLAATLTFRHPTPEALADHLETQLAAAAAAGDGAPAGQAIAAPWEDQGAEGQGVESLGAIFREIALLGRTKEAEMLAAGASALRERFDTPSAPALTPGDGDLPGAEGLASAAGAPALIAFPPLVAVDGVVQFTTMAEHCRGLVDLSVLRVPGFRAGEPLAATLDVLAQVMAERVTAIAGTRPFALLGYSSGGLLAHAVAARLESVGVRPAGLALLDTYPPDAMTGRLRRALDYELFERRRSFATLDFTAITAAGTYMRMFQGRRPGPLLAPTLFVRPERCIPGSPDEPMTQDADWRAVWPLAHDSAEVPGDHCTMMSDHGREVADVVCRWVAALTPAGALAGGGGRGA</sequence>
<dbReference type="PANTHER" id="PTHR43775">
    <property type="entry name" value="FATTY ACID SYNTHASE"/>
    <property type="match status" value="1"/>
</dbReference>
<comment type="catalytic activity">
    <reaction evidence="48">
        <text>3-oxohexadecanoyl-[ACP] + NADPH + H(+) = (3R)-hydroxyhexadecanoyl-[ACP] + NADP(+)</text>
        <dbReference type="Rhea" id="RHEA:41904"/>
        <dbReference type="Rhea" id="RHEA-COMP:9649"/>
        <dbReference type="Rhea" id="RHEA-COMP:9650"/>
        <dbReference type="ChEBI" id="CHEBI:15378"/>
        <dbReference type="ChEBI" id="CHEBI:57783"/>
        <dbReference type="ChEBI" id="CHEBI:58349"/>
        <dbReference type="ChEBI" id="CHEBI:78478"/>
        <dbReference type="ChEBI" id="CHEBI:78480"/>
    </reaction>
    <physiologicalReaction direction="left-to-right" evidence="48">
        <dbReference type="Rhea" id="RHEA:41905"/>
    </physiologicalReaction>
</comment>
<comment type="catalytic activity">
    <reaction evidence="24">
        <text>hexanoyl-[ACP] + malonyl-[ACP] + H(+) = 3-oxooctanoyl-[ACP] + holo-[ACP] + CO2</text>
        <dbReference type="Rhea" id="RHEA:41836"/>
        <dbReference type="Rhea" id="RHEA-COMP:9623"/>
        <dbReference type="Rhea" id="RHEA-COMP:9632"/>
        <dbReference type="Rhea" id="RHEA-COMP:9633"/>
        <dbReference type="Rhea" id="RHEA-COMP:9685"/>
        <dbReference type="ChEBI" id="CHEBI:15378"/>
        <dbReference type="ChEBI" id="CHEBI:16526"/>
        <dbReference type="ChEBI" id="CHEBI:64479"/>
        <dbReference type="ChEBI" id="CHEBI:78449"/>
        <dbReference type="ChEBI" id="CHEBI:78459"/>
        <dbReference type="ChEBI" id="CHEBI:78460"/>
    </reaction>
    <physiologicalReaction direction="left-to-right" evidence="24">
        <dbReference type="Rhea" id="RHEA:41837"/>
    </physiologicalReaction>
</comment>
<comment type="catalytic activity">
    <reaction evidence="32">
        <text>3-oxobutanoyl-[ACP] + NADPH + H(+) = (3R)-hydroxybutanoyl-[ACP] + NADP(+)</text>
        <dbReference type="Rhea" id="RHEA:41804"/>
        <dbReference type="Rhea" id="RHEA-COMP:9625"/>
        <dbReference type="Rhea" id="RHEA-COMP:9626"/>
        <dbReference type="ChEBI" id="CHEBI:15378"/>
        <dbReference type="ChEBI" id="CHEBI:57783"/>
        <dbReference type="ChEBI" id="CHEBI:58349"/>
        <dbReference type="ChEBI" id="CHEBI:78450"/>
        <dbReference type="ChEBI" id="CHEBI:78451"/>
    </reaction>
    <physiologicalReaction direction="left-to-right" evidence="32">
        <dbReference type="Rhea" id="RHEA:41805"/>
    </physiologicalReaction>
</comment>
<dbReference type="SMART" id="SM01294">
    <property type="entry name" value="PKS_PP_betabranch"/>
    <property type="match status" value="1"/>
</dbReference>
<dbReference type="Proteomes" id="UP000268652">
    <property type="component" value="Unassembled WGS sequence"/>
</dbReference>
<comment type="catalytic activity">
    <reaction evidence="38">
        <text>a fatty acyl-[ACP] + malonyl-[ACP] + H(+) = a 3-oxoacyl-[ACP] + holo-[ACP] + CO2</text>
        <dbReference type="Rhea" id="RHEA:22836"/>
        <dbReference type="Rhea" id="RHEA-COMP:9623"/>
        <dbReference type="Rhea" id="RHEA-COMP:9685"/>
        <dbReference type="Rhea" id="RHEA-COMP:9916"/>
        <dbReference type="Rhea" id="RHEA-COMP:14125"/>
        <dbReference type="ChEBI" id="CHEBI:15378"/>
        <dbReference type="ChEBI" id="CHEBI:16526"/>
        <dbReference type="ChEBI" id="CHEBI:64479"/>
        <dbReference type="ChEBI" id="CHEBI:78449"/>
        <dbReference type="ChEBI" id="CHEBI:78776"/>
        <dbReference type="ChEBI" id="CHEBI:138651"/>
        <dbReference type="EC" id="2.3.1.41"/>
    </reaction>
    <physiologicalReaction direction="left-to-right" evidence="38">
        <dbReference type="Rhea" id="RHEA:22837"/>
    </physiologicalReaction>
</comment>
<organism evidence="58 61">
    <name type="scientific">Streptomyces radicis</name>
    <dbReference type="NCBI Taxonomy" id="1750517"/>
    <lineage>
        <taxon>Bacteria</taxon>
        <taxon>Bacillati</taxon>
        <taxon>Actinomycetota</taxon>
        <taxon>Actinomycetes</taxon>
        <taxon>Kitasatosporales</taxon>
        <taxon>Streptomycetaceae</taxon>
        <taxon>Streptomyces</taxon>
    </lineage>
</organism>
<dbReference type="InterPro" id="IPR020806">
    <property type="entry name" value="PKS_PP-bd"/>
</dbReference>
<evidence type="ECO:0000256" key="21">
    <source>
        <dbReference type="ARBA" id="ARBA00023402"/>
    </source>
</evidence>
<comment type="catalytic activity">
    <reaction evidence="31">
        <text>(2E)-hexenoyl-[ACP] + NADPH + H(+) = hexanoyl-[ACP] + NADP(+)</text>
        <dbReference type="Rhea" id="RHEA:41832"/>
        <dbReference type="Rhea" id="RHEA-COMP:9631"/>
        <dbReference type="Rhea" id="RHEA-COMP:9632"/>
        <dbReference type="ChEBI" id="CHEBI:15378"/>
        <dbReference type="ChEBI" id="CHEBI:57783"/>
        <dbReference type="ChEBI" id="CHEBI:58349"/>
        <dbReference type="ChEBI" id="CHEBI:78458"/>
        <dbReference type="ChEBI" id="CHEBI:78459"/>
    </reaction>
    <physiologicalReaction direction="left-to-right" evidence="31">
        <dbReference type="Rhea" id="RHEA:41833"/>
    </physiologicalReaction>
</comment>
<evidence type="ECO:0000313" key="61">
    <source>
        <dbReference type="Proteomes" id="UP000275024"/>
    </source>
</evidence>
<dbReference type="InterPro" id="IPR013968">
    <property type="entry name" value="PKS_KR"/>
</dbReference>
<comment type="catalytic activity">
    <reaction evidence="14">
        <text>(3R)-hydroxydodecanoyl-[ACP] = (2E)-dodecenoyl-[ACP] + H2O</text>
        <dbReference type="Rhea" id="RHEA:41876"/>
        <dbReference type="Rhea" id="RHEA-COMP:9642"/>
        <dbReference type="Rhea" id="RHEA-COMP:9643"/>
        <dbReference type="ChEBI" id="CHEBI:15377"/>
        <dbReference type="ChEBI" id="CHEBI:78470"/>
        <dbReference type="ChEBI" id="CHEBI:78472"/>
    </reaction>
    <physiologicalReaction direction="left-to-right" evidence="14">
        <dbReference type="Rhea" id="RHEA:41877"/>
    </physiologicalReaction>
</comment>
<evidence type="ECO:0000256" key="50">
    <source>
        <dbReference type="ARBA" id="ARBA00049449"/>
    </source>
</evidence>
<keyword evidence="12" id="KW-0012">Acyltransferase</keyword>
<comment type="catalytic activity">
    <reaction evidence="18">
        <text>(3R)-hydroxytetradecanoyl-[ACP] = (2E)-tetradecenoyl-[ACP] + H2O</text>
        <dbReference type="Rhea" id="RHEA:41892"/>
        <dbReference type="Rhea" id="RHEA-COMP:9646"/>
        <dbReference type="Rhea" id="RHEA-COMP:9647"/>
        <dbReference type="ChEBI" id="CHEBI:15377"/>
        <dbReference type="ChEBI" id="CHEBI:78474"/>
        <dbReference type="ChEBI" id="CHEBI:78475"/>
    </reaction>
    <physiologicalReaction direction="left-to-right" evidence="18">
        <dbReference type="Rhea" id="RHEA:41893"/>
    </physiologicalReaction>
</comment>
<feature type="active site" description="Proton donor; for dehydratase activity" evidence="53">
    <location>
        <position position="1175"/>
    </location>
</feature>
<dbReference type="SUPFAM" id="SSF55048">
    <property type="entry name" value="Probable ACP-binding domain of malonyl-CoA ACP transacylase"/>
    <property type="match status" value="1"/>
</dbReference>
<comment type="catalytic activity">
    <reaction evidence="46">
        <text>(2E)-tetradecenoyl-[ACP] + NADPH + H(+) = tetradecanoyl-[ACP] + NADP(+)</text>
        <dbReference type="Rhea" id="RHEA:41896"/>
        <dbReference type="Rhea" id="RHEA-COMP:9647"/>
        <dbReference type="Rhea" id="RHEA-COMP:9648"/>
        <dbReference type="ChEBI" id="CHEBI:15378"/>
        <dbReference type="ChEBI" id="CHEBI:57783"/>
        <dbReference type="ChEBI" id="CHEBI:58349"/>
        <dbReference type="ChEBI" id="CHEBI:78475"/>
        <dbReference type="ChEBI" id="CHEBI:78477"/>
    </reaction>
    <physiologicalReaction direction="left-to-right" evidence="46">
        <dbReference type="Rhea" id="RHEA:41897"/>
    </physiologicalReaction>
</comment>
<dbReference type="GO" id="GO:0004316">
    <property type="term" value="F:3-oxoacyl-[acyl-carrier-protein] reductase (NADPH) activity"/>
    <property type="evidence" value="ECO:0007669"/>
    <property type="project" value="UniProtKB-EC"/>
</dbReference>
<dbReference type="InterPro" id="IPR006162">
    <property type="entry name" value="Ppantetheine_attach_site"/>
</dbReference>
<dbReference type="SUPFAM" id="SSF52151">
    <property type="entry name" value="FabD/lysophospholipase-like"/>
    <property type="match status" value="1"/>
</dbReference>
<proteinExistence type="predicted"/>
<feature type="domain" description="PKS/mFAS DH" evidence="57">
    <location>
        <begin position="972"/>
        <end position="1250"/>
    </location>
</feature>
<dbReference type="SMART" id="SM00823">
    <property type="entry name" value="PKS_PP"/>
    <property type="match status" value="1"/>
</dbReference>
<dbReference type="SUPFAM" id="SSF53474">
    <property type="entry name" value="alpha/beta-Hydrolases"/>
    <property type="match status" value="1"/>
</dbReference>
<evidence type="ECO:0000256" key="17">
    <source>
        <dbReference type="ARBA" id="ARBA00023394"/>
    </source>
</evidence>
<evidence type="ECO:0000256" key="12">
    <source>
        <dbReference type="ARBA" id="ARBA00023315"/>
    </source>
</evidence>
<dbReference type="GO" id="GO:0033068">
    <property type="term" value="P:macrolide biosynthetic process"/>
    <property type="evidence" value="ECO:0007669"/>
    <property type="project" value="UniProtKB-ARBA"/>
</dbReference>
<feature type="region of interest" description="Disordered" evidence="54">
    <location>
        <begin position="1"/>
        <end position="20"/>
    </location>
</feature>
<dbReference type="Gene3D" id="3.40.50.720">
    <property type="entry name" value="NAD(P)-binding Rossmann-like Domain"/>
    <property type="match status" value="1"/>
</dbReference>
<dbReference type="Gene3D" id="3.40.50.1820">
    <property type="entry name" value="alpha/beta hydrolase"/>
    <property type="match status" value="1"/>
</dbReference>
<feature type="active site" description="Proton acceptor; for dehydratase activity" evidence="53">
    <location>
        <position position="1004"/>
    </location>
</feature>
<evidence type="ECO:0000256" key="9">
    <source>
        <dbReference type="ARBA" id="ARBA00023194"/>
    </source>
</evidence>
<comment type="catalytic activity">
    <reaction evidence="21">
        <text>(3R)-hydroxybutanoyl-[ACP] = (2E)-butenoyl-[ACP] + H2O</text>
        <dbReference type="Rhea" id="RHEA:41808"/>
        <dbReference type="Rhea" id="RHEA-COMP:9626"/>
        <dbReference type="Rhea" id="RHEA-COMP:9627"/>
        <dbReference type="ChEBI" id="CHEBI:15377"/>
        <dbReference type="ChEBI" id="CHEBI:78451"/>
        <dbReference type="ChEBI" id="CHEBI:78453"/>
    </reaction>
    <physiologicalReaction direction="left-to-right" evidence="21">
        <dbReference type="Rhea" id="RHEA:41809"/>
    </physiologicalReaction>
</comment>
<evidence type="ECO:0000256" key="33">
    <source>
        <dbReference type="ARBA" id="ARBA00047961"/>
    </source>
</evidence>
<dbReference type="InterPro" id="IPR020843">
    <property type="entry name" value="ER"/>
</dbReference>
<comment type="catalytic activity">
    <reaction evidence="30">
        <text>(2E)-hexadecenoyl-[ACP] + NADPH + H(+) = hexadecanoyl-[ACP] + NADP(+)</text>
        <dbReference type="Rhea" id="RHEA:41912"/>
        <dbReference type="Rhea" id="RHEA-COMP:9651"/>
        <dbReference type="Rhea" id="RHEA-COMP:9652"/>
        <dbReference type="ChEBI" id="CHEBI:15378"/>
        <dbReference type="ChEBI" id="CHEBI:57783"/>
        <dbReference type="ChEBI" id="CHEBI:58349"/>
        <dbReference type="ChEBI" id="CHEBI:78481"/>
        <dbReference type="ChEBI" id="CHEBI:78483"/>
    </reaction>
    <physiologicalReaction direction="left-to-right" evidence="30">
        <dbReference type="Rhea" id="RHEA:41913"/>
    </physiologicalReaction>
</comment>
<dbReference type="Pfam" id="PF08990">
    <property type="entry name" value="Docking"/>
    <property type="match status" value="1"/>
</dbReference>
<comment type="caution">
    <text evidence="58">The sequence shown here is derived from an EMBL/GenBank/DDBJ whole genome shotgun (WGS) entry which is preliminary data.</text>
</comment>
<dbReference type="Gene3D" id="3.40.50.11460">
    <property type="match status" value="1"/>
</dbReference>
<reference evidence="60 61" key="1">
    <citation type="submission" date="2018-09" db="EMBL/GenBank/DDBJ databases">
        <title>Streptomyces sp. nov. DS1-2, an endophytic actinomycete isolated from roots of Dendrobium scabrilingue.</title>
        <authorList>
            <person name="Kuncharoen N."/>
            <person name="Kudo T."/>
            <person name="Ohkuma M."/>
            <person name="Yuki M."/>
            <person name="Tanasupawat S."/>
        </authorList>
    </citation>
    <scope>NUCLEOTIDE SEQUENCE [LARGE SCALE GENOMIC DNA]</scope>
    <source>
        <strain evidence="58 61">AZ1-7</strain>
        <strain evidence="59 60">DS1-2</strain>
    </source>
</reference>
<feature type="domain" description="Ketosynthase family 3 (KS3)" evidence="56">
    <location>
        <begin position="48"/>
        <end position="473"/>
    </location>
</feature>
<evidence type="ECO:0000313" key="59">
    <source>
        <dbReference type="EMBL" id="RKN24855.1"/>
    </source>
</evidence>
<dbReference type="InterPro" id="IPR049552">
    <property type="entry name" value="PKS_DH_N"/>
</dbReference>